<feature type="transmembrane region" description="Helical" evidence="1">
    <location>
        <begin position="331"/>
        <end position="356"/>
    </location>
</feature>
<comment type="caution">
    <text evidence="2">The sequence shown here is derived from an EMBL/GenBank/DDBJ whole genome shotgun (WGS) entry which is preliminary data.</text>
</comment>
<proteinExistence type="predicted"/>
<evidence type="ECO:0000256" key="1">
    <source>
        <dbReference type="SAM" id="Phobius"/>
    </source>
</evidence>
<dbReference type="Proteomes" id="UP001279734">
    <property type="component" value="Unassembled WGS sequence"/>
</dbReference>
<evidence type="ECO:0000313" key="3">
    <source>
        <dbReference type="Proteomes" id="UP001279734"/>
    </source>
</evidence>
<reference evidence="2" key="1">
    <citation type="submission" date="2023-05" db="EMBL/GenBank/DDBJ databases">
        <title>Nepenthes gracilis genome sequencing.</title>
        <authorList>
            <person name="Fukushima K."/>
        </authorList>
    </citation>
    <scope>NUCLEOTIDE SEQUENCE</scope>
    <source>
        <strain evidence="2">SING2019-196</strain>
    </source>
</reference>
<dbReference type="AlphaFoldDB" id="A0AAD3XV48"/>
<accession>A0AAD3XV48</accession>
<keyword evidence="3" id="KW-1185">Reference proteome</keyword>
<evidence type="ECO:0000313" key="2">
    <source>
        <dbReference type="EMBL" id="GMH18478.1"/>
    </source>
</evidence>
<keyword evidence="1" id="KW-0812">Transmembrane</keyword>
<sequence>MEWVVEVEMESPVKALRIRPSAGKSSKSGVLSNFRPQSSSFSVVVSCELENHGNSSTPLLSVCHPVSVNDLGDVLSRAYFLFRDQEVTLLGAFDLGSQPGKIMQDGRGSLSPEVVHQSVDSLHERALVSEAESSSGVGFLGIGVAPVQPLPGYSYLRPTSDPKTCRNQILLDSQCYSLAGNAVRMGCEDNPVLPSLDEDIALSLDSSPSFSMEPPAAVEDAPIVGSSPSPHAVQRNLVPDDDSACRIASDVERLWKQLLELKDQRCLDLQLPYCTQDARESVPDVSPTGNEAAGQGMSLCDANAYPSCIWGLLPDLEVCVLALPLLVSSSFVSLLLFPGACWCVLMPCTVAVLDILSKIFATDGY</sequence>
<keyword evidence="1" id="KW-1133">Transmembrane helix</keyword>
<organism evidence="2 3">
    <name type="scientific">Nepenthes gracilis</name>
    <name type="common">Slender pitcher plant</name>
    <dbReference type="NCBI Taxonomy" id="150966"/>
    <lineage>
        <taxon>Eukaryota</taxon>
        <taxon>Viridiplantae</taxon>
        <taxon>Streptophyta</taxon>
        <taxon>Embryophyta</taxon>
        <taxon>Tracheophyta</taxon>
        <taxon>Spermatophyta</taxon>
        <taxon>Magnoliopsida</taxon>
        <taxon>eudicotyledons</taxon>
        <taxon>Gunneridae</taxon>
        <taxon>Pentapetalae</taxon>
        <taxon>Caryophyllales</taxon>
        <taxon>Nepenthaceae</taxon>
        <taxon>Nepenthes</taxon>
    </lineage>
</organism>
<dbReference type="EMBL" id="BSYO01000019">
    <property type="protein sequence ID" value="GMH18478.1"/>
    <property type="molecule type" value="Genomic_DNA"/>
</dbReference>
<protein>
    <submittedName>
        <fullName evidence="2">Uncharacterized protein</fullName>
    </submittedName>
</protein>
<keyword evidence="1" id="KW-0472">Membrane</keyword>
<gene>
    <name evidence="2" type="ORF">Nepgr_020319</name>
</gene>
<name>A0AAD3XV48_NEPGR</name>